<proteinExistence type="predicted"/>
<sequence length="100" mass="11045">MQDAAQTPADATARATADAAAEAFIERAAEEARGHVRWLRPEFQNPDQDRRVAGAAGAKGYLEIKDDKHYLTDAGKAAGGEFRMSQRYGPYFLWPDFLEA</sequence>
<name>A0ABR8ULB8_9GAMM</name>
<evidence type="ECO:0000313" key="1">
    <source>
        <dbReference type="EMBL" id="MBD7988812.1"/>
    </source>
</evidence>
<protein>
    <submittedName>
        <fullName evidence="1">Uncharacterized protein</fullName>
    </submittedName>
</protein>
<dbReference type="EMBL" id="JACSQJ010000007">
    <property type="protein sequence ID" value="MBD7988812.1"/>
    <property type="molecule type" value="Genomic_DNA"/>
</dbReference>
<gene>
    <name evidence="1" type="ORF">H9645_12310</name>
</gene>
<organism evidence="1 2">
    <name type="scientific">Luteimonas colneyensis</name>
    <dbReference type="NCBI Taxonomy" id="2762230"/>
    <lineage>
        <taxon>Bacteria</taxon>
        <taxon>Pseudomonadati</taxon>
        <taxon>Pseudomonadota</taxon>
        <taxon>Gammaproteobacteria</taxon>
        <taxon>Lysobacterales</taxon>
        <taxon>Lysobacteraceae</taxon>
        <taxon>Luteimonas</taxon>
    </lineage>
</organism>
<evidence type="ECO:0000313" key="2">
    <source>
        <dbReference type="Proteomes" id="UP000647183"/>
    </source>
</evidence>
<reference evidence="1 2" key="1">
    <citation type="submission" date="2020-08" db="EMBL/GenBank/DDBJ databases">
        <title>A Genomic Blueprint of the Chicken Gut Microbiome.</title>
        <authorList>
            <person name="Gilroy R."/>
            <person name="Ravi A."/>
            <person name="Getino M."/>
            <person name="Pursley I."/>
            <person name="Horton D.L."/>
            <person name="Alikhan N.-F."/>
            <person name="Baker D."/>
            <person name="Gharbi K."/>
            <person name="Hall N."/>
            <person name="Watson M."/>
            <person name="Adriaenssens E.M."/>
            <person name="Foster-Nyarko E."/>
            <person name="Jarju S."/>
            <person name="Secka A."/>
            <person name="Antonio M."/>
            <person name="Oren A."/>
            <person name="Chaudhuri R."/>
            <person name="La Ragione R.M."/>
            <person name="Hildebrand F."/>
            <person name="Pallen M.J."/>
        </authorList>
    </citation>
    <scope>NUCLEOTIDE SEQUENCE [LARGE SCALE GENOMIC DNA]</scope>
    <source>
        <strain evidence="1 2">Sa2BVA3</strain>
    </source>
</reference>
<dbReference type="Proteomes" id="UP000647183">
    <property type="component" value="Unassembled WGS sequence"/>
</dbReference>
<keyword evidence="2" id="KW-1185">Reference proteome</keyword>
<comment type="caution">
    <text evidence="1">The sequence shown here is derived from an EMBL/GenBank/DDBJ whole genome shotgun (WGS) entry which is preliminary data.</text>
</comment>
<accession>A0ABR8ULB8</accession>